<dbReference type="InterPro" id="IPR058240">
    <property type="entry name" value="rSAM_sf"/>
</dbReference>
<evidence type="ECO:0000259" key="9">
    <source>
        <dbReference type="PROSITE" id="PS51918"/>
    </source>
</evidence>
<feature type="domain" description="Radical SAM core" evidence="9">
    <location>
        <begin position="130"/>
        <end position="360"/>
    </location>
</feature>
<dbReference type="RefSeq" id="WP_243065931.1">
    <property type="nucleotide sequence ID" value="NZ_JAIVFK010000003.1"/>
</dbReference>
<keyword evidence="6" id="KW-0408">Iron</keyword>
<dbReference type="PROSITE" id="PS01278">
    <property type="entry name" value="MTTASE_RADICAL"/>
    <property type="match status" value="1"/>
</dbReference>
<name>A0ABS9Z3H1_9HYPH</name>
<dbReference type="NCBIfam" id="TIGR00089">
    <property type="entry name" value="MiaB/RimO family radical SAM methylthiotransferase"/>
    <property type="match status" value="1"/>
</dbReference>
<dbReference type="InterPro" id="IPR005839">
    <property type="entry name" value="Methylthiotransferase"/>
</dbReference>
<dbReference type="Pfam" id="PF00919">
    <property type="entry name" value="UPF0004"/>
    <property type="match status" value="1"/>
</dbReference>
<comment type="cofactor">
    <cofactor evidence="1">
        <name>[4Fe-4S] cluster</name>
        <dbReference type="ChEBI" id="CHEBI:49883"/>
    </cofactor>
</comment>
<evidence type="ECO:0000256" key="3">
    <source>
        <dbReference type="ARBA" id="ARBA00022679"/>
    </source>
</evidence>
<organism evidence="10 11">
    <name type="scientific">Candidatus Rhodoblastus alkanivorans</name>
    <dbReference type="NCBI Taxonomy" id="2954117"/>
    <lineage>
        <taxon>Bacteria</taxon>
        <taxon>Pseudomonadati</taxon>
        <taxon>Pseudomonadota</taxon>
        <taxon>Alphaproteobacteria</taxon>
        <taxon>Hyphomicrobiales</taxon>
        <taxon>Rhodoblastaceae</taxon>
        <taxon>Rhodoblastus</taxon>
    </lineage>
</organism>
<dbReference type="InterPro" id="IPR007197">
    <property type="entry name" value="rSAM"/>
</dbReference>
<evidence type="ECO:0000313" key="10">
    <source>
        <dbReference type="EMBL" id="MCI4681890.1"/>
    </source>
</evidence>
<keyword evidence="3" id="KW-0808">Transferase</keyword>
<dbReference type="PROSITE" id="PS51449">
    <property type="entry name" value="MTTASE_N"/>
    <property type="match status" value="1"/>
</dbReference>
<dbReference type="PANTHER" id="PTHR11918">
    <property type="entry name" value="RADICAL SAM PROTEINS"/>
    <property type="match status" value="1"/>
</dbReference>
<dbReference type="SUPFAM" id="SSF102114">
    <property type="entry name" value="Radical SAM enzymes"/>
    <property type="match status" value="1"/>
</dbReference>
<dbReference type="CDD" id="cd01335">
    <property type="entry name" value="Radical_SAM"/>
    <property type="match status" value="1"/>
</dbReference>
<proteinExistence type="predicted"/>
<dbReference type="EMBL" id="JAIVFP010000001">
    <property type="protein sequence ID" value="MCI4681890.1"/>
    <property type="molecule type" value="Genomic_DNA"/>
</dbReference>
<sequence length="417" mass="45095">MTEKVEVVTFGCRLNLAESQTVRELAAQGGESGLVVVNTCAVTAEATRQARQAIRRMKRERPEARIVVTGCAAQIEPEMFADMPEVAHVMGNAEKTRALSWSHFPNRVNVAPLSDAARRANEPAPVLTAIEGHTRAFLAVQNGCDHDCTFCVIPAGRGRSRSVTPQAALEQARKFVETGHKEIVLTGVDLTYWGSDLPGAPKLGKLVRLLLRELPDLPRLRLSSIDCIEADADLLAAFAEEERLAPYLHLSLQSGDDLILKRMKRRHSRAESVAFCAELRRLRPDIALGADLIAGFPTEDEDAAARSLALIEDCGLSFLHVFPFSPRPGTPAARMPPVAPAAIKARAARLREAGEQALARHLAAQAGRSLRILTERGFMGRAEDFTPVRTAGFAPGQLVSGVAKGFSGGALEVTFFS</sequence>
<dbReference type="Gene3D" id="3.80.30.20">
    <property type="entry name" value="tm_1862 like domain"/>
    <property type="match status" value="1"/>
</dbReference>
<evidence type="ECO:0000256" key="6">
    <source>
        <dbReference type="ARBA" id="ARBA00023004"/>
    </source>
</evidence>
<keyword evidence="11" id="KW-1185">Reference proteome</keyword>
<dbReference type="Gene3D" id="3.40.50.12160">
    <property type="entry name" value="Methylthiotransferase, N-terminal domain"/>
    <property type="match status" value="1"/>
</dbReference>
<dbReference type="InterPro" id="IPR023404">
    <property type="entry name" value="rSAM_horseshoe"/>
</dbReference>
<dbReference type="InterPro" id="IPR038135">
    <property type="entry name" value="Methylthiotransferase_N_sf"/>
</dbReference>
<dbReference type="Pfam" id="PF04055">
    <property type="entry name" value="Radical_SAM"/>
    <property type="match status" value="1"/>
</dbReference>
<comment type="caution">
    <text evidence="10">The sequence shown here is derived from an EMBL/GenBank/DDBJ whole genome shotgun (WGS) entry which is preliminary data.</text>
</comment>
<protein>
    <submittedName>
        <fullName evidence="10">tRNA (N(6)-L-threonylcarbamoyladenosine(37)-C(2))-methylthiotransferase MtaB</fullName>
    </submittedName>
</protein>
<dbReference type="NCBIfam" id="TIGR01579">
    <property type="entry name" value="MiaB-like-C"/>
    <property type="match status" value="1"/>
</dbReference>
<dbReference type="PROSITE" id="PS51918">
    <property type="entry name" value="RADICAL_SAM"/>
    <property type="match status" value="1"/>
</dbReference>
<evidence type="ECO:0000256" key="2">
    <source>
        <dbReference type="ARBA" id="ARBA00022485"/>
    </source>
</evidence>
<gene>
    <name evidence="10" type="primary">mtaB</name>
    <name evidence="10" type="ORF">K2U94_03785</name>
</gene>
<dbReference type="SMART" id="SM00729">
    <property type="entry name" value="Elp3"/>
    <property type="match status" value="1"/>
</dbReference>
<dbReference type="SFLD" id="SFLDS00029">
    <property type="entry name" value="Radical_SAM"/>
    <property type="match status" value="1"/>
</dbReference>
<evidence type="ECO:0000259" key="8">
    <source>
        <dbReference type="PROSITE" id="PS51449"/>
    </source>
</evidence>
<evidence type="ECO:0000313" key="11">
    <source>
        <dbReference type="Proteomes" id="UP001139104"/>
    </source>
</evidence>
<keyword evidence="2" id="KW-0004">4Fe-4S</keyword>
<evidence type="ECO:0000256" key="4">
    <source>
        <dbReference type="ARBA" id="ARBA00022691"/>
    </source>
</evidence>
<reference evidence="10" key="1">
    <citation type="journal article" date="2022" name="ISME J.">
        <title>Identification of active gaseous-alkane degraders at natural gas seeps.</title>
        <authorList>
            <person name="Farhan Ul Haque M."/>
            <person name="Hernandez M."/>
            <person name="Crombie A.T."/>
            <person name="Murrell J.C."/>
        </authorList>
    </citation>
    <scope>NUCLEOTIDE SEQUENCE</scope>
    <source>
        <strain evidence="10">PC2</strain>
    </source>
</reference>
<accession>A0ABS9Z3H1</accession>
<dbReference type="InterPro" id="IPR020612">
    <property type="entry name" value="Methylthiotransferase_CS"/>
</dbReference>
<dbReference type="InterPro" id="IPR006638">
    <property type="entry name" value="Elp3/MiaA/NifB-like_rSAM"/>
</dbReference>
<dbReference type="Proteomes" id="UP001139104">
    <property type="component" value="Unassembled WGS sequence"/>
</dbReference>
<evidence type="ECO:0000256" key="1">
    <source>
        <dbReference type="ARBA" id="ARBA00001966"/>
    </source>
</evidence>
<evidence type="ECO:0000256" key="5">
    <source>
        <dbReference type="ARBA" id="ARBA00022723"/>
    </source>
</evidence>
<keyword evidence="4" id="KW-0949">S-adenosyl-L-methionine</keyword>
<dbReference type="InterPro" id="IPR006467">
    <property type="entry name" value="MiaB-like_bact"/>
</dbReference>
<evidence type="ECO:0000256" key="7">
    <source>
        <dbReference type="ARBA" id="ARBA00023014"/>
    </source>
</evidence>
<dbReference type="PANTHER" id="PTHR11918:SF45">
    <property type="entry name" value="THREONYLCARBAMOYLADENOSINE TRNA METHYLTHIOTRANSFERASE"/>
    <property type="match status" value="1"/>
</dbReference>
<feature type="domain" description="MTTase N-terminal" evidence="8">
    <location>
        <begin position="3"/>
        <end position="113"/>
    </location>
</feature>
<dbReference type="SFLD" id="SFLDG01082">
    <property type="entry name" value="B12-binding_domain_containing"/>
    <property type="match status" value="1"/>
</dbReference>
<dbReference type="InterPro" id="IPR013848">
    <property type="entry name" value="Methylthiotransferase_N"/>
</dbReference>
<keyword evidence="7" id="KW-0411">Iron-sulfur</keyword>
<keyword evidence="5" id="KW-0479">Metal-binding</keyword>